<dbReference type="PANTHER" id="PTHR36441:SF1">
    <property type="entry name" value="DUF503 DOMAIN-CONTAINING PROTEIN"/>
    <property type="match status" value="1"/>
</dbReference>
<dbReference type="Pfam" id="PF04456">
    <property type="entry name" value="DUF503"/>
    <property type="match status" value="1"/>
</dbReference>
<dbReference type="InterPro" id="IPR007546">
    <property type="entry name" value="DUF503"/>
</dbReference>
<gene>
    <name evidence="1" type="ORF">ENG63_06675</name>
</gene>
<organism evidence="1">
    <name type="scientific">Desulfofervidus auxilii</name>
    <dbReference type="NCBI Taxonomy" id="1621989"/>
    <lineage>
        <taxon>Bacteria</taxon>
        <taxon>Pseudomonadati</taxon>
        <taxon>Thermodesulfobacteriota</taxon>
        <taxon>Candidatus Desulfofervidia</taxon>
        <taxon>Candidatus Desulfofervidales</taxon>
        <taxon>Candidatus Desulfofervidaceae</taxon>
        <taxon>Candidatus Desulfofervidus</taxon>
    </lineage>
</organism>
<dbReference type="AlphaFoldDB" id="A0A7C0U2W0"/>
<evidence type="ECO:0000313" key="1">
    <source>
        <dbReference type="EMBL" id="HDD44524.1"/>
    </source>
</evidence>
<dbReference type="InterPro" id="IPR036746">
    <property type="entry name" value="TT1725-like_sf"/>
</dbReference>
<accession>A0A7C0U2W0</accession>
<dbReference type="EMBL" id="DRBS01000251">
    <property type="protein sequence ID" value="HDD44524.1"/>
    <property type="molecule type" value="Genomic_DNA"/>
</dbReference>
<sequence length="109" mass="12570">MVVGVGQVLLRLPGNHSLKGKRRILRQIVERIKQRFNISIAEVDAQDQWQLIYLGISQVGLNGDRIRTELDKVLNFIEKMNLVEIIDVELEIIHFSTKDILHEKLSPCL</sequence>
<protein>
    <submittedName>
        <fullName evidence="1">DUF503 domain-containing protein</fullName>
    </submittedName>
</protein>
<comment type="caution">
    <text evidence="1">The sequence shown here is derived from an EMBL/GenBank/DDBJ whole genome shotgun (WGS) entry which is preliminary data.</text>
</comment>
<dbReference type="Proteomes" id="UP000886289">
    <property type="component" value="Unassembled WGS sequence"/>
</dbReference>
<proteinExistence type="predicted"/>
<dbReference type="PANTHER" id="PTHR36441">
    <property type="entry name" value="HYPOTHETICAL CYTOSOLIC PROTEIN"/>
    <property type="match status" value="1"/>
</dbReference>
<reference evidence="1" key="1">
    <citation type="journal article" date="2020" name="mSystems">
        <title>Genome- and Community-Level Interaction Insights into Carbon Utilization and Element Cycling Functions of Hydrothermarchaeota in Hydrothermal Sediment.</title>
        <authorList>
            <person name="Zhou Z."/>
            <person name="Liu Y."/>
            <person name="Xu W."/>
            <person name="Pan J."/>
            <person name="Luo Z.H."/>
            <person name="Li M."/>
        </authorList>
    </citation>
    <scope>NUCLEOTIDE SEQUENCE [LARGE SCALE GENOMIC DNA]</scope>
    <source>
        <strain evidence="1">HyVt-233</strain>
    </source>
</reference>
<name>A0A7C0U2W0_DESA2</name>
<dbReference type="SUPFAM" id="SSF103007">
    <property type="entry name" value="Hypothetical protein TT1725"/>
    <property type="match status" value="1"/>
</dbReference>
<dbReference type="Gene3D" id="3.30.70.1120">
    <property type="entry name" value="TT1725-like"/>
    <property type="match status" value="1"/>
</dbReference>